<sequence>MSRLLKVRRTDQPQDFILVHCQPQGPGPLDLRLVGTDGQQPFVATITQASLQDIRSSGYNGTDEEWRSILEALLAHRQPNPDLIQALDPVASVNDETISITIRKNISGITQRLGTIALSLDEDEPIELFDWAGLAAEHAKDAYSQVASLQHSLTSQKTTIEDLTNQLDRLVKAKENHEQDLLKRFSVLLNSKKSKIREQQRLLARANVGSPIAVHSSRRPGSSQAGKRKARRSPAASDTSQDGSDEEHVGLTGQNGQPSTPDKSDPDDASGTDTDGEGFEPLPPPSQASRSQRGGTSYTEKPSSELTTIEQPPPRRELPFAKNYKRISGSQPQSKSSSNPAPAVSDANSRIVEDGDATEDETDDEL</sequence>
<evidence type="ECO:0000313" key="5">
    <source>
        <dbReference type="Proteomes" id="UP001562354"/>
    </source>
</evidence>
<organism evidence="4 5">
    <name type="scientific">Neodothiora populina</name>
    <dbReference type="NCBI Taxonomy" id="2781224"/>
    <lineage>
        <taxon>Eukaryota</taxon>
        <taxon>Fungi</taxon>
        <taxon>Dikarya</taxon>
        <taxon>Ascomycota</taxon>
        <taxon>Pezizomycotina</taxon>
        <taxon>Dothideomycetes</taxon>
        <taxon>Dothideomycetidae</taxon>
        <taxon>Dothideales</taxon>
        <taxon>Dothioraceae</taxon>
        <taxon>Neodothiora</taxon>
    </lineage>
</organism>
<gene>
    <name evidence="4" type="ORF">AAFC00_001359</name>
</gene>
<dbReference type="Proteomes" id="UP001562354">
    <property type="component" value="Unassembled WGS sequence"/>
</dbReference>
<keyword evidence="1" id="KW-0175">Coiled coil</keyword>
<name>A0ABR3PNQ0_9PEZI</name>
<dbReference type="Pfam" id="PF21924">
    <property type="entry name" value="XRCC4_CC"/>
    <property type="match status" value="1"/>
</dbReference>
<feature type="region of interest" description="Disordered" evidence="2">
    <location>
        <begin position="209"/>
        <end position="366"/>
    </location>
</feature>
<dbReference type="InterPro" id="IPR014751">
    <property type="entry name" value="XRCC4-like_C"/>
</dbReference>
<evidence type="ECO:0000259" key="3">
    <source>
        <dbReference type="Pfam" id="PF21924"/>
    </source>
</evidence>
<evidence type="ECO:0000256" key="2">
    <source>
        <dbReference type="SAM" id="MobiDB-lite"/>
    </source>
</evidence>
<keyword evidence="5" id="KW-1185">Reference proteome</keyword>
<reference evidence="4 5" key="1">
    <citation type="submission" date="2024-07" db="EMBL/GenBank/DDBJ databases">
        <title>Draft sequence of the Neodothiora populina.</title>
        <authorList>
            <person name="Drown D.D."/>
            <person name="Schuette U.S."/>
            <person name="Buechlein A.B."/>
            <person name="Rusch D.R."/>
            <person name="Winton L.W."/>
            <person name="Adams G.A."/>
        </authorList>
    </citation>
    <scope>NUCLEOTIDE SEQUENCE [LARGE SCALE GENOMIC DNA]</scope>
    <source>
        <strain evidence="4 5">CPC 39397</strain>
    </source>
</reference>
<protein>
    <recommendedName>
        <fullName evidence="3">XRCC4 coiled-coil domain-containing protein</fullName>
    </recommendedName>
</protein>
<dbReference type="EMBL" id="JBFMKM010000003">
    <property type="protein sequence ID" value="KAL1311157.1"/>
    <property type="molecule type" value="Genomic_DNA"/>
</dbReference>
<dbReference type="InterPro" id="IPR053962">
    <property type="entry name" value="XRCC4_CC"/>
</dbReference>
<evidence type="ECO:0000313" key="4">
    <source>
        <dbReference type="EMBL" id="KAL1311157.1"/>
    </source>
</evidence>
<feature type="compositionally biased region" description="Polar residues" evidence="2">
    <location>
        <begin position="252"/>
        <end position="261"/>
    </location>
</feature>
<dbReference type="SUPFAM" id="SSF58022">
    <property type="entry name" value="XRCC4, C-terminal oligomerization domain"/>
    <property type="match status" value="1"/>
</dbReference>
<feature type="compositionally biased region" description="Acidic residues" evidence="2">
    <location>
        <begin position="354"/>
        <end position="366"/>
    </location>
</feature>
<comment type="caution">
    <text evidence="4">The sequence shown here is derived from an EMBL/GenBank/DDBJ whole genome shotgun (WGS) entry which is preliminary data.</text>
</comment>
<proteinExistence type="predicted"/>
<feature type="compositionally biased region" description="Low complexity" evidence="2">
    <location>
        <begin position="328"/>
        <end position="338"/>
    </location>
</feature>
<feature type="compositionally biased region" description="Acidic residues" evidence="2">
    <location>
        <begin position="265"/>
        <end position="278"/>
    </location>
</feature>
<dbReference type="Gene3D" id="1.20.5.370">
    <property type="match status" value="1"/>
</dbReference>
<accession>A0ABR3PNQ0</accession>
<evidence type="ECO:0000256" key="1">
    <source>
        <dbReference type="SAM" id="Coils"/>
    </source>
</evidence>
<feature type="compositionally biased region" description="Polar residues" evidence="2">
    <location>
        <begin position="287"/>
        <end position="310"/>
    </location>
</feature>
<dbReference type="PANTHER" id="PTHR42067">
    <property type="entry name" value="YALI0C15378P"/>
    <property type="match status" value="1"/>
</dbReference>
<dbReference type="PANTHER" id="PTHR42067:SF1">
    <property type="entry name" value="MITOTIC APPARATUS PROTEIN P62"/>
    <property type="match status" value="1"/>
</dbReference>
<feature type="coiled-coil region" evidence="1">
    <location>
        <begin position="153"/>
        <end position="180"/>
    </location>
</feature>
<feature type="domain" description="XRCC4 coiled-coil" evidence="3">
    <location>
        <begin position="156"/>
        <end position="198"/>
    </location>
</feature>
<dbReference type="RefSeq" id="XP_069204006.1">
    <property type="nucleotide sequence ID" value="XM_069340541.1"/>
</dbReference>
<dbReference type="GeneID" id="95975062"/>